<organism evidence="4 5">
    <name type="scientific">Daldinia eschscholtzii</name>
    <dbReference type="NCBI Taxonomy" id="292717"/>
    <lineage>
        <taxon>Eukaryota</taxon>
        <taxon>Fungi</taxon>
        <taxon>Dikarya</taxon>
        <taxon>Ascomycota</taxon>
        <taxon>Pezizomycotina</taxon>
        <taxon>Sordariomycetes</taxon>
        <taxon>Xylariomycetidae</taxon>
        <taxon>Xylariales</taxon>
        <taxon>Hypoxylaceae</taxon>
        <taxon>Daldinia</taxon>
    </lineage>
</organism>
<evidence type="ECO:0000256" key="3">
    <source>
        <dbReference type="SAM" id="MobiDB-lite"/>
    </source>
</evidence>
<evidence type="ECO:0000313" key="5">
    <source>
        <dbReference type="Proteomes" id="UP001369815"/>
    </source>
</evidence>
<gene>
    <name evidence="4" type="ORF">Daesc_001759</name>
</gene>
<dbReference type="Pfam" id="PF09807">
    <property type="entry name" value="ELP6"/>
    <property type="match status" value="1"/>
</dbReference>
<dbReference type="PANTHER" id="PTHR16184:SF6">
    <property type="entry name" value="ELONGATOR COMPLEX PROTEIN 6"/>
    <property type="match status" value="1"/>
</dbReference>
<keyword evidence="5" id="KW-1185">Reference proteome</keyword>
<dbReference type="InterPro" id="IPR027417">
    <property type="entry name" value="P-loop_NTPase"/>
</dbReference>
<evidence type="ECO:0000256" key="1">
    <source>
        <dbReference type="ARBA" id="ARBA00005043"/>
    </source>
</evidence>
<dbReference type="Gene3D" id="3.40.50.300">
    <property type="entry name" value="P-loop containing nucleotide triphosphate hydrolases"/>
    <property type="match status" value="1"/>
</dbReference>
<dbReference type="InterPro" id="IPR018627">
    <property type="entry name" value="ELP6"/>
</dbReference>
<accession>A0AAX6MWB2</accession>
<comment type="pathway">
    <text evidence="1">tRNA modification; 5-methoxycarbonylmethyl-2-thiouridine-tRNA biosynthesis.</text>
</comment>
<feature type="compositionally biased region" description="Basic residues" evidence="3">
    <location>
        <begin position="204"/>
        <end position="213"/>
    </location>
</feature>
<reference evidence="4 5" key="1">
    <citation type="journal article" date="2024" name="Front Chem Biol">
        <title>Unveiling the potential of Daldinia eschscholtzii MFLUCC 19-0629 through bioactivity and bioinformatics studies for enhanced sustainable agriculture production.</title>
        <authorList>
            <person name="Brooks S."/>
            <person name="Weaver J.A."/>
            <person name="Klomchit A."/>
            <person name="Alharthi S.A."/>
            <person name="Onlamun T."/>
            <person name="Nurani R."/>
            <person name="Vong T.K."/>
            <person name="Alberti F."/>
            <person name="Greco C."/>
        </authorList>
    </citation>
    <scope>NUCLEOTIDE SEQUENCE [LARGE SCALE GENOMIC DNA]</scope>
    <source>
        <strain evidence="4">MFLUCC 19-0629</strain>
    </source>
</reference>
<dbReference type="Proteomes" id="UP001369815">
    <property type="component" value="Unassembled WGS sequence"/>
</dbReference>
<dbReference type="AlphaFoldDB" id="A0AAX6MWB2"/>
<comment type="similarity">
    <text evidence="2">Belongs to the ELP6 family.</text>
</comment>
<dbReference type="GO" id="GO:0002098">
    <property type="term" value="P:tRNA wobble uridine modification"/>
    <property type="evidence" value="ECO:0007669"/>
    <property type="project" value="InterPro"/>
</dbReference>
<evidence type="ECO:0000256" key="2">
    <source>
        <dbReference type="ARBA" id="ARBA00008837"/>
    </source>
</evidence>
<protein>
    <submittedName>
        <fullName evidence="4">Uncharacterized protein</fullName>
    </submittedName>
</protein>
<proteinExistence type="inferred from homology"/>
<feature type="region of interest" description="Disordered" evidence="3">
    <location>
        <begin position="204"/>
        <end position="224"/>
    </location>
</feature>
<evidence type="ECO:0000313" key="4">
    <source>
        <dbReference type="EMBL" id="KAK6956481.1"/>
    </source>
</evidence>
<name>A0AAX6MWB2_9PEZI</name>
<dbReference type="GO" id="GO:0033588">
    <property type="term" value="C:elongator holoenzyme complex"/>
    <property type="evidence" value="ECO:0007669"/>
    <property type="project" value="InterPro"/>
</dbReference>
<dbReference type="PANTHER" id="PTHR16184">
    <property type="entry name" value="ELONGATOR COMPLEX PROTEIN 6"/>
    <property type="match status" value="1"/>
</dbReference>
<dbReference type="EMBL" id="JBANMG010000002">
    <property type="protein sequence ID" value="KAK6956481.1"/>
    <property type="molecule type" value="Genomic_DNA"/>
</dbReference>
<sequence>MASRIPPLLDAYLHLPPETSLVLLSGVLGSSTNWLVLRYLYSLLSTPSNSLLTREDGKEDIDSSSTEDVSVVFISFLRDYTFWKDGAGKLGLDLDVLTRKGKFIFVDGLSRLFFTSPNPTLEHSPDNVGKKALSVASLQHLRKELEDAVAQTQRSASKQRTVLIADQLDLLLAASGNDISSQVLRDTLLGIREFKDAGYWDGQRRKRRHKSNPKWRIQQDGYIG</sequence>
<comment type="caution">
    <text evidence="4">The sequence shown here is derived from an EMBL/GenBank/DDBJ whole genome shotgun (WGS) entry which is preliminary data.</text>
</comment>